<comment type="caution">
    <text evidence="1">The sequence shown here is derived from an EMBL/GenBank/DDBJ whole genome shotgun (WGS) entry which is preliminary data.</text>
</comment>
<evidence type="ECO:0000313" key="2">
    <source>
        <dbReference type="Proteomes" id="UP001470230"/>
    </source>
</evidence>
<reference evidence="1 2" key="1">
    <citation type="submission" date="2024-04" db="EMBL/GenBank/DDBJ databases">
        <title>Tritrichomonas musculus Genome.</title>
        <authorList>
            <person name="Alves-Ferreira E."/>
            <person name="Grigg M."/>
            <person name="Lorenzi H."/>
            <person name="Galac M."/>
        </authorList>
    </citation>
    <scope>NUCLEOTIDE SEQUENCE [LARGE SCALE GENOMIC DNA]</scope>
    <source>
        <strain evidence="1 2">EAF2021</strain>
    </source>
</reference>
<name>A0ABR2L3T8_9EUKA</name>
<organism evidence="1 2">
    <name type="scientific">Tritrichomonas musculus</name>
    <dbReference type="NCBI Taxonomy" id="1915356"/>
    <lineage>
        <taxon>Eukaryota</taxon>
        <taxon>Metamonada</taxon>
        <taxon>Parabasalia</taxon>
        <taxon>Tritrichomonadida</taxon>
        <taxon>Tritrichomonadidae</taxon>
        <taxon>Tritrichomonas</taxon>
    </lineage>
</organism>
<evidence type="ECO:0000313" key="1">
    <source>
        <dbReference type="EMBL" id="KAK8898035.1"/>
    </source>
</evidence>
<accession>A0ABR2L3T8</accession>
<proteinExistence type="predicted"/>
<dbReference type="EMBL" id="JAPFFF010000001">
    <property type="protein sequence ID" value="KAK8898035.1"/>
    <property type="molecule type" value="Genomic_DNA"/>
</dbReference>
<gene>
    <name evidence="1" type="ORF">M9Y10_000295</name>
</gene>
<evidence type="ECO:0008006" key="3">
    <source>
        <dbReference type="Google" id="ProtNLM"/>
    </source>
</evidence>
<keyword evidence="2" id="KW-1185">Reference proteome</keyword>
<dbReference type="Proteomes" id="UP001470230">
    <property type="component" value="Unassembled WGS sequence"/>
</dbReference>
<sequence>MFSAFDDSTFAEDVNSQSSTLDREAILSSEIKDLYVYVTPLKVVNPIMQLFFYRHQNLRKAVAQNVNHAAIIARTENDSLILIEYGAYMEQSNENHSKRFFYYQGNDGLRFIQIPNSTLRLINSDWQNLCIHCKINIKMKISTLLYETHFVKGIQQWHKKDYNIITHNCQDFVSSAIQVLGAIKDSNVDSNKIPLIIQASFAQNERLYL</sequence>
<protein>
    <recommendedName>
        <fullName evidence="3">PPPDE domain-containing protein</fullName>
    </recommendedName>
</protein>